<dbReference type="RefSeq" id="WP_108689367.1">
    <property type="nucleotide sequence ID" value="NZ_QCYK01000004.1"/>
</dbReference>
<comment type="catalytic activity">
    <reaction evidence="1 5 6">
        <text>[protein]-peptidylproline (omega=180) = [protein]-peptidylproline (omega=0)</text>
        <dbReference type="Rhea" id="RHEA:16237"/>
        <dbReference type="Rhea" id="RHEA-COMP:10747"/>
        <dbReference type="Rhea" id="RHEA-COMP:10748"/>
        <dbReference type="ChEBI" id="CHEBI:83833"/>
        <dbReference type="ChEBI" id="CHEBI:83834"/>
        <dbReference type="EC" id="5.2.1.8"/>
    </reaction>
</comment>
<dbReference type="PANTHER" id="PTHR43811">
    <property type="entry name" value="FKBP-TYPE PEPTIDYL-PROLYL CIS-TRANS ISOMERASE FKPA"/>
    <property type="match status" value="1"/>
</dbReference>
<protein>
    <recommendedName>
        <fullName evidence="6">Peptidyl-prolyl cis-trans isomerase</fullName>
        <ecNumber evidence="6">5.2.1.8</ecNumber>
    </recommendedName>
</protein>
<organism evidence="9 10">
    <name type="scientific">Chitinophaga parva</name>
    <dbReference type="NCBI Taxonomy" id="2169414"/>
    <lineage>
        <taxon>Bacteria</taxon>
        <taxon>Pseudomonadati</taxon>
        <taxon>Bacteroidota</taxon>
        <taxon>Chitinophagia</taxon>
        <taxon>Chitinophagales</taxon>
        <taxon>Chitinophagaceae</taxon>
        <taxon>Chitinophaga</taxon>
    </lineage>
</organism>
<dbReference type="InterPro" id="IPR046357">
    <property type="entry name" value="PPIase_dom_sf"/>
</dbReference>
<dbReference type="PANTHER" id="PTHR43811:SF19">
    <property type="entry name" value="39 KDA FK506-BINDING NUCLEAR PROTEIN"/>
    <property type="match status" value="1"/>
</dbReference>
<evidence type="ECO:0000256" key="5">
    <source>
        <dbReference type="PROSITE-ProRule" id="PRU00277"/>
    </source>
</evidence>
<dbReference type="OrthoDB" id="9814548at2"/>
<evidence type="ECO:0000256" key="6">
    <source>
        <dbReference type="RuleBase" id="RU003915"/>
    </source>
</evidence>
<dbReference type="InterPro" id="IPR001179">
    <property type="entry name" value="PPIase_FKBP_dom"/>
</dbReference>
<keyword evidence="10" id="KW-1185">Reference proteome</keyword>
<comment type="caution">
    <text evidence="9">The sequence shown here is derived from an EMBL/GenBank/DDBJ whole genome shotgun (WGS) entry which is preliminary data.</text>
</comment>
<proteinExistence type="inferred from homology"/>
<reference evidence="9 10" key="1">
    <citation type="submission" date="2018-04" db="EMBL/GenBank/DDBJ databases">
        <title>Chitinophaga fuyangensis sp. nov., isolated from soil in a chemical factory.</title>
        <authorList>
            <person name="Chen K."/>
        </authorList>
    </citation>
    <scope>NUCLEOTIDE SEQUENCE [LARGE SCALE GENOMIC DNA]</scope>
    <source>
        <strain evidence="9 10">LY-1</strain>
    </source>
</reference>
<dbReference type="Proteomes" id="UP000244450">
    <property type="component" value="Unassembled WGS sequence"/>
</dbReference>
<keyword evidence="3 5" id="KW-0697">Rotamase</keyword>
<feature type="chain" id="PRO_5015494940" description="Peptidyl-prolyl cis-trans isomerase" evidence="7">
    <location>
        <begin position="23"/>
        <end position="168"/>
    </location>
</feature>
<evidence type="ECO:0000256" key="3">
    <source>
        <dbReference type="ARBA" id="ARBA00023110"/>
    </source>
</evidence>
<dbReference type="PROSITE" id="PS50059">
    <property type="entry name" value="FKBP_PPIASE"/>
    <property type="match status" value="1"/>
</dbReference>
<evidence type="ECO:0000313" key="9">
    <source>
        <dbReference type="EMBL" id="PUZ21717.1"/>
    </source>
</evidence>
<dbReference type="SUPFAM" id="SSF54534">
    <property type="entry name" value="FKBP-like"/>
    <property type="match status" value="1"/>
</dbReference>
<feature type="domain" description="PPIase FKBP-type" evidence="8">
    <location>
        <begin position="77"/>
        <end position="168"/>
    </location>
</feature>
<dbReference type="PROSITE" id="PS51257">
    <property type="entry name" value="PROKAR_LIPOPROTEIN"/>
    <property type="match status" value="1"/>
</dbReference>
<dbReference type="Gene3D" id="3.10.50.40">
    <property type="match status" value="1"/>
</dbReference>
<evidence type="ECO:0000256" key="1">
    <source>
        <dbReference type="ARBA" id="ARBA00000971"/>
    </source>
</evidence>
<evidence type="ECO:0000256" key="2">
    <source>
        <dbReference type="ARBA" id="ARBA00006577"/>
    </source>
</evidence>
<accession>A0A2T7BBG6</accession>
<dbReference type="EC" id="5.2.1.8" evidence="6"/>
<sequence length="168" mass="18288">MKRILHLLIAVFALACMLSACKKDTSSTRSAADLAAPGDSSILRYLATNNITANYDPSGLYYRILNPGDGQHFITLTDTPYVIYTRRLITGIMVESSKGQVTNFDGRALKDHIPGWQIGLQKISKGGSIELYIPPSLGFGSQAVYNGSVLIIPPNSVQICQVDLVDFH</sequence>
<evidence type="ECO:0000256" key="7">
    <source>
        <dbReference type="SAM" id="SignalP"/>
    </source>
</evidence>
<evidence type="ECO:0000256" key="4">
    <source>
        <dbReference type="ARBA" id="ARBA00023235"/>
    </source>
</evidence>
<gene>
    <name evidence="9" type="ORF">DCC81_24315</name>
</gene>
<comment type="similarity">
    <text evidence="2 6">Belongs to the FKBP-type PPIase family.</text>
</comment>
<keyword evidence="4 5" id="KW-0413">Isomerase</keyword>
<dbReference type="Pfam" id="PF00254">
    <property type="entry name" value="FKBP_C"/>
    <property type="match status" value="1"/>
</dbReference>
<evidence type="ECO:0000313" key="10">
    <source>
        <dbReference type="Proteomes" id="UP000244450"/>
    </source>
</evidence>
<dbReference type="EMBL" id="QCYK01000004">
    <property type="protein sequence ID" value="PUZ21717.1"/>
    <property type="molecule type" value="Genomic_DNA"/>
</dbReference>
<feature type="signal peptide" evidence="7">
    <location>
        <begin position="1"/>
        <end position="22"/>
    </location>
</feature>
<evidence type="ECO:0000259" key="8">
    <source>
        <dbReference type="PROSITE" id="PS50059"/>
    </source>
</evidence>
<dbReference type="GO" id="GO:0003755">
    <property type="term" value="F:peptidyl-prolyl cis-trans isomerase activity"/>
    <property type="evidence" value="ECO:0007669"/>
    <property type="project" value="UniProtKB-UniRule"/>
</dbReference>
<keyword evidence="7" id="KW-0732">Signal</keyword>
<name>A0A2T7BBG6_9BACT</name>
<dbReference type="AlphaFoldDB" id="A0A2T7BBG6"/>